<reference evidence="13" key="1">
    <citation type="submission" date="2020-10" db="EMBL/GenBank/DDBJ databases">
        <title>Chromosome-scale genome assembly of the Allis shad, Alosa alosa.</title>
        <authorList>
            <person name="Margot Z."/>
            <person name="Christophe K."/>
            <person name="Cabau C."/>
            <person name="Louis A."/>
            <person name="Berthelot C."/>
            <person name="Parey E."/>
            <person name="Roest Crollius H."/>
            <person name="Montfort J."/>
            <person name="Robinson-Rechavi M."/>
            <person name="Bucao C."/>
            <person name="Bouchez O."/>
            <person name="Gislard M."/>
            <person name="Lluch J."/>
            <person name="Milhes M."/>
            <person name="Lampietro C."/>
            <person name="Lopez Roques C."/>
            <person name="Donnadieu C."/>
            <person name="Braasch I."/>
            <person name="Desvignes T."/>
            <person name="Postlethwait J."/>
            <person name="Bobe J."/>
            <person name="Guiguen Y."/>
        </authorList>
    </citation>
    <scope>NUCLEOTIDE SEQUENCE</scope>
    <source>
        <strain evidence="13">M-15738</strain>
        <tissue evidence="13">Blood</tissue>
    </source>
</reference>
<evidence type="ECO:0000313" key="13">
    <source>
        <dbReference type="EMBL" id="KAG5275870.1"/>
    </source>
</evidence>
<evidence type="ECO:0000256" key="8">
    <source>
        <dbReference type="ARBA" id="ARBA00023065"/>
    </source>
</evidence>
<evidence type="ECO:0000256" key="7">
    <source>
        <dbReference type="ARBA" id="ARBA00023053"/>
    </source>
</evidence>
<evidence type="ECO:0000256" key="6">
    <source>
        <dbReference type="ARBA" id="ARBA00022989"/>
    </source>
</evidence>
<evidence type="ECO:0000256" key="11">
    <source>
        <dbReference type="RuleBase" id="RU362091"/>
    </source>
</evidence>
<dbReference type="GO" id="GO:1904200">
    <property type="term" value="P:iodide transmembrane transport"/>
    <property type="evidence" value="ECO:0007669"/>
    <property type="project" value="TreeGrafter"/>
</dbReference>
<dbReference type="PANTHER" id="PTHR42985">
    <property type="entry name" value="SODIUM-COUPLED MONOCARBOXYLATE TRANSPORTER"/>
    <property type="match status" value="1"/>
</dbReference>
<accession>A0AAV6GQ82</accession>
<comment type="similarity">
    <text evidence="2 11">Belongs to the sodium:solute symporter (SSF) (TC 2.A.21) family.</text>
</comment>
<proteinExistence type="inferred from homology"/>
<feature type="transmembrane region" description="Helical" evidence="12">
    <location>
        <begin position="60"/>
        <end position="79"/>
    </location>
</feature>
<gene>
    <name evidence="13" type="ORF">AALO_G00125450</name>
</gene>
<protein>
    <recommendedName>
        <fullName evidence="15">Sodium/iodide cotransporter</fullName>
    </recommendedName>
</protein>
<name>A0AAV6GQ82_9TELE</name>
<organism evidence="13 14">
    <name type="scientific">Alosa alosa</name>
    <name type="common">allis shad</name>
    <dbReference type="NCBI Taxonomy" id="278164"/>
    <lineage>
        <taxon>Eukaryota</taxon>
        <taxon>Metazoa</taxon>
        <taxon>Chordata</taxon>
        <taxon>Craniata</taxon>
        <taxon>Vertebrata</taxon>
        <taxon>Euteleostomi</taxon>
        <taxon>Actinopterygii</taxon>
        <taxon>Neopterygii</taxon>
        <taxon>Teleostei</taxon>
        <taxon>Clupei</taxon>
        <taxon>Clupeiformes</taxon>
        <taxon>Clupeoidei</taxon>
        <taxon>Clupeidae</taxon>
        <taxon>Alosa</taxon>
    </lineage>
</organism>
<keyword evidence="4" id="KW-1003">Cell membrane</keyword>
<dbReference type="Proteomes" id="UP000823561">
    <property type="component" value="Chromosome 9"/>
</dbReference>
<dbReference type="PANTHER" id="PTHR42985:SF11">
    <property type="entry name" value="SODIUM_IODIDE COTRANSPORTER"/>
    <property type="match status" value="1"/>
</dbReference>
<dbReference type="GO" id="GO:0006814">
    <property type="term" value="P:sodium ion transport"/>
    <property type="evidence" value="ECO:0007669"/>
    <property type="project" value="UniProtKB-KW"/>
</dbReference>
<dbReference type="Gene3D" id="1.20.1730.10">
    <property type="entry name" value="Sodium/glucose cotransporter"/>
    <property type="match status" value="1"/>
</dbReference>
<keyword evidence="6 12" id="KW-1133">Transmembrane helix</keyword>
<comment type="subcellular location">
    <subcellularLocation>
        <location evidence="1">Cell membrane</location>
        <topology evidence="1">Multi-pass membrane protein</topology>
    </subcellularLocation>
</comment>
<evidence type="ECO:0000313" key="14">
    <source>
        <dbReference type="Proteomes" id="UP000823561"/>
    </source>
</evidence>
<evidence type="ECO:0000256" key="1">
    <source>
        <dbReference type="ARBA" id="ARBA00004651"/>
    </source>
</evidence>
<evidence type="ECO:0000256" key="12">
    <source>
        <dbReference type="SAM" id="Phobius"/>
    </source>
</evidence>
<dbReference type="InterPro" id="IPR001734">
    <property type="entry name" value="Na/solute_symporter"/>
</dbReference>
<sequence>MMESSVGSDTKRPGFSIGDYAVFTAMLAVSMSVGLYQALKKAPRQTNMDDFFTGGRSMSAVPVGLSLCASFMSAVQVLGVPSEAYRYGLKFLYMCVGQSINSIITALFFVPVLYRLKITSTNQYLRKRFGRGMQLLGCVQFLIATLLYTGVVIYAPALILNQATGLNMWASLFSTGLVCTVYTTIVNPLTRITHTSIT</sequence>
<dbReference type="InterPro" id="IPR038377">
    <property type="entry name" value="Na/Glc_symporter_sf"/>
</dbReference>
<keyword evidence="3" id="KW-0813">Transport</keyword>
<evidence type="ECO:0000256" key="10">
    <source>
        <dbReference type="ARBA" id="ARBA00023201"/>
    </source>
</evidence>
<feature type="transmembrane region" description="Helical" evidence="12">
    <location>
        <begin position="20"/>
        <end position="39"/>
    </location>
</feature>
<dbReference type="Pfam" id="PF00474">
    <property type="entry name" value="SSF"/>
    <property type="match status" value="1"/>
</dbReference>
<dbReference type="InterPro" id="IPR051163">
    <property type="entry name" value="Sodium:Solute_Symporter_SSF"/>
</dbReference>
<evidence type="ECO:0008006" key="15">
    <source>
        <dbReference type="Google" id="ProtNLM"/>
    </source>
</evidence>
<dbReference type="GO" id="GO:0015293">
    <property type="term" value="F:symporter activity"/>
    <property type="evidence" value="ECO:0007669"/>
    <property type="project" value="TreeGrafter"/>
</dbReference>
<evidence type="ECO:0000256" key="4">
    <source>
        <dbReference type="ARBA" id="ARBA00022475"/>
    </source>
</evidence>
<dbReference type="GO" id="GO:0070062">
    <property type="term" value="C:extracellular exosome"/>
    <property type="evidence" value="ECO:0007669"/>
    <property type="project" value="TreeGrafter"/>
</dbReference>
<feature type="transmembrane region" description="Helical" evidence="12">
    <location>
        <begin position="135"/>
        <end position="160"/>
    </location>
</feature>
<evidence type="ECO:0000256" key="9">
    <source>
        <dbReference type="ARBA" id="ARBA00023136"/>
    </source>
</evidence>
<dbReference type="AlphaFoldDB" id="A0AAV6GQ82"/>
<evidence type="ECO:0000256" key="3">
    <source>
        <dbReference type="ARBA" id="ARBA00022448"/>
    </source>
</evidence>
<feature type="transmembrane region" description="Helical" evidence="12">
    <location>
        <begin position="91"/>
        <end position="114"/>
    </location>
</feature>
<evidence type="ECO:0000256" key="2">
    <source>
        <dbReference type="ARBA" id="ARBA00006434"/>
    </source>
</evidence>
<keyword evidence="14" id="KW-1185">Reference proteome</keyword>
<evidence type="ECO:0000256" key="5">
    <source>
        <dbReference type="ARBA" id="ARBA00022692"/>
    </source>
</evidence>
<dbReference type="PROSITE" id="PS50283">
    <property type="entry name" value="NA_SOLUT_SYMP_3"/>
    <property type="match status" value="1"/>
</dbReference>
<comment type="caution">
    <text evidence="13">The sequence shown here is derived from an EMBL/GenBank/DDBJ whole genome shotgun (WGS) entry which is preliminary data.</text>
</comment>
<keyword evidence="5 12" id="KW-0812">Transmembrane</keyword>
<feature type="transmembrane region" description="Helical" evidence="12">
    <location>
        <begin position="166"/>
        <end position="185"/>
    </location>
</feature>
<dbReference type="EMBL" id="JADWDJ010000009">
    <property type="protein sequence ID" value="KAG5275870.1"/>
    <property type="molecule type" value="Genomic_DNA"/>
</dbReference>
<keyword evidence="7" id="KW-0915">Sodium</keyword>
<keyword evidence="10" id="KW-0739">Sodium transport</keyword>
<dbReference type="GO" id="GO:0005886">
    <property type="term" value="C:plasma membrane"/>
    <property type="evidence" value="ECO:0007669"/>
    <property type="project" value="UniProtKB-SubCell"/>
</dbReference>
<keyword evidence="9 12" id="KW-0472">Membrane</keyword>
<keyword evidence="8" id="KW-0406">Ion transport</keyword>